<feature type="binding site" evidence="3">
    <location>
        <position position="76"/>
    </location>
    <ligand>
        <name>substrate</name>
    </ligand>
</feature>
<dbReference type="InterPro" id="IPR023214">
    <property type="entry name" value="HAD_sf"/>
</dbReference>
<dbReference type="EC" id="5.4.2.6" evidence="6"/>
<feature type="active site" description="Nucleophile" evidence="2">
    <location>
        <position position="9"/>
    </location>
</feature>
<dbReference type="SFLD" id="SFLDG01135">
    <property type="entry name" value="C1.5.6:_HAD__Beta-PGM__Phospha"/>
    <property type="match status" value="1"/>
</dbReference>
<dbReference type="InterPro" id="IPR010972">
    <property type="entry name" value="Beta-PGM"/>
</dbReference>
<dbReference type="EMBL" id="JAUHPX010000010">
    <property type="protein sequence ID" value="MDN4489119.1"/>
    <property type="molecule type" value="Genomic_DNA"/>
</dbReference>
<dbReference type="GO" id="GO:0008801">
    <property type="term" value="F:beta-phosphoglucomutase activity"/>
    <property type="evidence" value="ECO:0007669"/>
    <property type="project" value="UniProtKB-EC"/>
</dbReference>
<name>A0AAW7M4R7_9MICO</name>
<feature type="active site" description="Proton donor/acceptor" evidence="2">
    <location>
        <position position="11"/>
    </location>
</feature>
<dbReference type="PANTHER" id="PTHR43481:SF4">
    <property type="entry name" value="GLYCEROL-1-PHOSPHATE PHOSPHOHYDROLASE 1-RELATED"/>
    <property type="match status" value="1"/>
</dbReference>
<feature type="binding site" evidence="3">
    <location>
        <begin position="9"/>
        <end position="11"/>
    </location>
    <ligand>
        <name>substrate</name>
    </ligand>
</feature>
<keyword evidence="6" id="KW-0413">Isomerase</keyword>
<dbReference type="NCBIfam" id="TIGR01509">
    <property type="entry name" value="HAD-SF-IA-v3"/>
    <property type="match status" value="1"/>
</dbReference>
<sequence length="230" mass="23377">MTAHAALFDLDGVIVDTAVHHFAAWRETAAELGFALADQDEELLKGVGRMDALRIVLGIGGVEVDDATAERLAAEKNARYVEAIASITPADMLPGALDCLEALRAQGVRTALGSASRNAPMILDGLGIRDLFDAVIDGSVVTEAKPHPRVFLAGAEALGVAPADCVVFEDAIAGVRAAKAGGMLAVGIGDPAVLTEADAVIPGLHAVDALASHGITFAGAPAPATEEISA</sequence>
<feature type="binding site" evidence="4">
    <location>
        <position position="170"/>
    </location>
    <ligand>
        <name>Mg(2+)</name>
        <dbReference type="ChEBI" id="CHEBI:18420"/>
    </ligand>
</feature>
<comment type="cofactor">
    <cofactor evidence="4">
        <name>Mg(2+)</name>
        <dbReference type="ChEBI" id="CHEBI:18420"/>
    </cofactor>
    <text evidence="4">Binds 2 magnesium ions per subunit.</text>
</comment>
<keyword evidence="4" id="KW-0460">Magnesium</keyword>
<evidence type="ECO:0000313" key="6">
    <source>
        <dbReference type="EMBL" id="MDN4489119.1"/>
    </source>
</evidence>
<dbReference type="SFLD" id="SFLDG01129">
    <property type="entry name" value="C1.5:_HAD__Beta-PGM__Phosphata"/>
    <property type="match status" value="1"/>
</dbReference>
<evidence type="ECO:0000256" key="4">
    <source>
        <dbReference type="PIRSR" id="PIRSR610972-3"/>
    </source>
</evidence>
<dbReference type="NCBIfam" id="TIGR02009">
    <property type="entry name" value="PGMB-YQAB-SF"/>
    <property type="match status" value="1"/>
</dbReference>
<dbReference type="RefSeq" id="WP_301121820.1">
    <property type="nucleotide sequence ID" value="NZ_JAUHPX010000010.1"/>
</dbReference>
<dbReference type="InterPro" id="IPR006439">
    <property type="entry name" value="HAD-SF_hydro_IA"/>
</dbReference>
<dbReference type="Pfam" id="PF00702">
    <property type="entry name" value="Hydrolase"/>
    <property type="match status" value="1"/>
</dbReference>
<dbReference type="CDD" id="cd02598">
    <property type="entry name" value="HAD_BPGM"/>
    <property type="match status" value="1"/>
</dbReference>
<feature type="site" description="Important for catalytic activity and assists the phosphoryl transfer reaction to Asp8 by balancing charge and orienting the reacting groups" evidence="5">
    <location>
        <position position="114"/>
    </location>
</feature>
<dbReference type="Proteomes" id="UP001172737">
    <property type="component" value="Unassembled WGS sequence"/>
</dbReference>
<feature type="binding site" evidence="4">
    <location>
        <position position="9"/>
    </location>
    <ligand>
        <name>Mg(2+)</name>
        <dbReference type="ChEBI" id="CHEBI:18420"/>
    </ligand>
</feature>
<dbReference type="PANTHER" id="PTHR43481">
    <property type="entry name" value="FRUCTOSE-1-PHOSPHATE PHOSPHATASE"/>
    <property type="match status" value="1"/>
</dbReference>
<dbReference type="GO" id="GO:0050308">
    <property type="term" value="F:sugar-phosphatase activity"/>
    <property type="evidence" value="ECO:0007669"/>
    <property type="project" value="TreeGrafter"/>
</dbReference>
<feature type="binding site" evidence="3">
    <location>
        <begin position="44"/>
        <end position="49"/>
    </location>
    <ligand>
        <name>substrate</name>
    </ligand>
</feature>
<gene>
    <name evidence="6" type="primary">pgmB</name>
    <name evidence="6" type="ORF">QQX10_13170</name>
</gene>
<dbReference type="InterPro" id="IPR010976">
    <property type="entry name" value="B-phosphoglucomutase_hydrolase"/>
</dbReference>
<dbReference type="InterPro" id="IPR023198">
    <property type="entry name" value="PGP-like_dom2"/>
</dbReference>
<feature type="binding site" evidence="3">
    <location>
        <begin position="114"/>
        <end position="118"/>
    </location>
    <ligand>
        <name>substrate</name>
    </ligand>
</feature>
<feature type="binding site" evidence="4">
    <location>
        <position position="169"/>
    </location>
    <ligand>
        <name>Mg(2+)</name>
        <dbReference type="ChEBI" id="CHEBI:18420"/>
    </ligand>
</feature>
<feature type="binding site" evidence="3">
    <location>
        <position position="25"/>
    </location>
    <ligand>
        <name>substrate</name>
    </ligand>
</feature>
<accession>A0AAW7M4R7</accession>
<evidence type="ECO:0000313" key="7">
    <source>
        <dbReference type="Proteomes" id="UP001172737"/>
    </source>
</evidence>
<dbReference type="InterPro" id="IPR036412">
    <property type="entry name" value="HAD-like_sf"/>
</dbReference>
<dbReference type="GO" id="GO:0000287">
    <property type="term" value="F:magnesium ion binding"/>
    <property type="evidence" value="ECO:0007669"/>
    <property type="project" value="InterPro"/>
</dbReference>
<keyword evidence="7" id="KW-1185">Reference proteome</keyword>
<feature type="binding site" evidence="4">
    <location>
        <position position="11"/>
    </location>
    <ligand>
        <name>Mg(2+)</name>
        <dbReference type="ChEBI" id="CHEBI:18420"/>
    </ligand>
</feature>
<evidence type="ECO:0000256" key="5">
    <source>
        <dbReference type="PIRSR" id="PIRSR610972-4"/>
    </source>
</evidence>
<evidence type="ECO:0000256" key="1">
    <source>
        <dbReference type="ARBA" id="ARBA00006171"/>
    </source>
</evidence>
<feature type="site" description="Important for catalytic activity and assists the phosphoryl transfer reaction to Asp8 by balancing charge and orienting the reacting groups" evidence="5">
    <location>
        <position position="145"/>
    </location>
</feature>
<dbReference type="SUPFAM" id="SSF56784">
    <property type="entry name" value="HAD-like"/>
    <property type="match status" value="1"/>
</dbReference>
<dbReference type="InterPro" id="IPR051806">
    <property type="entry name" value="HAD-like_SPP"/>
</dbReference>
<feature type="binding site" evidence="3">
    <location>
        <position position="145"/>
    </location>
    <ligand>
        <name>substrate</name>
    </ligand>
</feature>
<protein>
    <submittedName>
        <fullName evidence="6">Beta-phosphoglucomutase</fullName>
        <ecNumber evidence="6">5.4.2.6</ecNumber>
    </submittedName>
</protein>
<evidence type="ECO:0000256" key="2">
    <source>
        <dbReference type="PIRSR" id="PIRSR610972-1"/>
    </source>
</evidence>
<keyword evidence="4" id="KW-0479">Metal-binding</keyword>
<dbReference type="NCBIfam" id="TIGR01990">
    <property type="entry name" value="bPGM"/>
    <property type="match status" value="1"/>
</dbReference>
<comment type="caution">
    <text evidence="6">The sequence shown here is derived from an EMBL/GenBank/DDBJ whole genome shotgun (WGS) entry which is preliminary data.</text>
</comment>
<dbReference type="AlphaFoldDB" id="A0AAW7M4R7"/>
<organism evidence="6 7">
    <name type="scientific">Demequina lignilytica</name>
    <dbReference type="NCBI Taxonomy" id="3051663"/>
    <lineage>
        <taxon>Bacteria</taxon>
        <taxon>Bacillati</taxon>
        <taxon>Actinomycetota</taxon>
        <taxon>Actinomycetes</taxon>
        <taxon>Micrococcales</taxon>
        <taxon>Demequinaceae</taxon>
        <taxon>Demequina</taxon>
    </lineage>
</organism>
<dbReference type="Gene3D" id="1.10.150.240">
    <property type="entry name" value="Putative phosphatase, domain 2"/>
    <property type="match status" value="1"/>
</dbReference>
<dbReference type="SFLD" id="SFLDS00003">
    <property type="entry name" value="Haloacid_Dehalogenase"/>
    <property type="match status" value="1"/>
</dbReference>
<dbReference type="GO" id="GO:0005975">
    <property type="term" value="P:carbohydrate metabolic process"/>
    <property type="evidence" value="ECO:0007669"/>
    <property type="project" value="InterPro"/>
</dbReference>
<comment type="similarity">
    <text evidence="1">Belongs to the HAD-like hydrolase superfamily. CbbY/CbbZ/Gph/YieH family.</text>
</comment>
<reference evidence="6" key="1">
    <citation type="submission" date="2023-06" db="EMBL/GenBank/DDBJ databases">
        <title>Sysu t00039.</title>
        <authorList>
            <person name="Gao L."/>
            <person name="Fang B.-Z."/>
            <person name="Li W.-J."/>
        </authorList>
    </citation>
    <scope>NUCLEOTIDE SEQUENCE</scope>
    <source>
        <strain evidence="6">SYSU T00039</strain>
    </source>
</reference>
<dbReference type="Gene3D" id="3.40.50.1000">
    <property type="entry name" value="HAD superfamily/HAD-like"/>
    <property type="match status" value="1"/>
</dbReference>
<proteinExistence type="inferred from homology"/>
<evidence type="ECO:0000256" key="3">
    <source>
        <dbReference type="PIRSR" id="PIRSR610972-2"/>
    </source>
</evidence>